<sequence length="467" mass="49475">MQKSPEISPQQSWRALAALCTGLFITMMDQTLVAVALPRIREDLGASINQAVWVSAVYLLTFAVPLLIAGRLGDRFGQRNVYLAGISLFTLGAVACAFAPTIEMLIALRAVQGLGASLANPQPLSVINKIFPRERRGSAMGVWSAVAGSAGLFGPVVGGVLVGFVGWRWTFFLYLPLGLVCLTLVALWVPKLPTMSGRIDFLSALVSLIAVLAVVFSVQQGPDLGWPLWLWALLVLGLVAAVVFIRLQKTASRRGAEALVPLDLFQHRNFSLGLFAVAMLGFTVYAVNLPIMLYLQESAGLTSQAAGLLLVPMAVISMFIAPVIGRITDRVSPGGVSILGFSSLISSMVLFGIFMFLEVPAAWMLVPIILLGAANGLCWSPNSTISMRDLPPHLVGAASGVYNTARQVGAVLGAASLGAVMQIAGQHFSLHSVMGAAMLFPVLFLVCGLIAVANFQAHPRVVSTAKP</sequence>
<feature type="transmembrane region" description="Helical" evidence="7">
    <location>
        <begin position="224"/>
        <end position="245"/>
    </location>
</feature>
<keyword evidence="6 7" id="KW-0472">Membrane</keyword>
<dbReference type="RefSeq" id="WP_066837469.1">
    <property type="nucleotide sequence ID" value="NZ_CANSTI010000006.1"/>
</dbReference>
<dbReference type="GO" id="GO:0022857">
    <property type="term" value="F:transmembrane transporter activity"/>
    <property type="evidence" value="ECO:0007669"/>
    <property type="project" value="InterPro"/>
</dbReference>
<dbReference type="PANTHER" id="PTHR42718">
    <property type="entry name" value="MAJOR FACILITATOR SUPERFAMILY MULTIDRUG TRANSPORTER MFSC"/>
    <property type="match status" value="1"/>
</dbReference>
<evidence type="ECO:0000313" key="10">
    <source>
        <dbReference type="Proteomes" id="UP000076947"/>
    </source>
</evidence>
<dbReference type="InterPro" id="IPR011701">
    <property type="entry name" value="MFS"/>
</dbReference>
<evidence type="ECO:0000259" key="8">
    <source>
        <dbReference type="PROSITE" id="PS50850"/>
    </source>
</evidence>
<dbReference type="OrthoDB" id="7375466at2"/>
<comment type="caution">
    <text evidence="9">The sequence shown here is derived from an EMBL/GenBank/DDBJ whole genome shotgun (WGS) entry which is preliminary data.</text>
</comment>
<dbReference type="SUPFAM" id="SSF103473">
    <property type="entry name" value="MFS general substrate transporter"/>
    <property type="match status" value="2"/>
</dbReference>
<keyword evidence="5 7" id="KW-1133">Transmembrane helix</keyword>
<name>A0A177IV68_9CORY</name>
<feature type="transmembrane region" description="Helical" evidence="7">
    <location>
        <begin position="336"/>
        <end position="356"/>
    </location>
</feature>
<dbReference type="InterPro" id="IPR036259">
    <property type="entry name" value="MFS_trans_sf"/>
</dbReference>
<dbReference type="NCBIfam" id="TIGR00711">
    <property type="entry name" value="efflux_EmrB"/>
    <property type="match status" value="1"/>
</dbReference>
<keyword evidence="10" id="KW-1185">Reference proteome</keyword>
<evidence type="ECO:0000256" key="2">
    <source>
        <dbReference type="ARBA" id="ARBA00022448"/>
    </source>
</evidence>
<feature type="transmembrane region" description="Helical" evidence="7">
    <location>
        <begin position="436"/>
        <end position="457"/>
    </location>
</feature>
<feature type="transmembrane region" description="Helical" evidence="7">
    <location>
        <begin position="171"/>
        <end position="189"/>
    </location>
</feature>
<dbReference type="PROSITE" id="PS50850">
    <property type="entry name" value="MFS"/>
    <property type="match status" value="1"/>
</dbReference>
<keyword evidence="3" id="KW-1003">Cell membrane</keyword>
<evidence type="ECO:0000256" key="5">
    <source>
        <dbReference type="ARBA" id="ARBA00022989"/>
    </source>
</evidence>
<dbReference type="Pfam" id="PF07690">
    <property type="entry name" value="MFS_1"/>
    <property type="match status" value="2"/>
</dbReference>
<dbReference type="STRING" id="1705.CA21670_07080"/>
<dbReference type="PANTHER" id="PTHR42718:SF42">
    <property type="entry name" value="EXPORT PROTEIN"/>
    <property type="match status" value="1"/>
</dbReference>
<evidence type="ECO:0000256" key="1">
    <source>
        <dbReference type="ARBA" id="ARBA00004651"/>
    </source>
</evidence>
<dbReference type="AlphaFoldDB" id="A0A177IV68"/>
<comment type="subcellular location">
    <subcellularLocation>
        <location evidence="1">Cell membrane</location>
        <topology evidence="1">Multi-pass membrane protein</topology>
    </subcellularLocation>
</comment>
<dbReference type="Gene3D" id="1.20.1720.10">
    <property type="entry name" value="Multidrug resistance protein D"/>
    <property type="match status" value="1"/>
</dbReference>
<organism evidence="9 10">
    <name type="scientific">Corynebacterium stationis</name>
    <dbReference type="NCBI Taxonomy" id="1705"/>
    <lineage>
        <taxon>Bacteria</taxon>
        <taxon>Bacillati</taxon>
        <taxon>Actinomycetota</taxon>
        <taxon>Actinomycetes</taxon>
        <taxon>Mycobacteriales</taxon>
        <taxon>Corynebacteriaceae</taxon>
        <taxon>Corynebacterium</taxon>
    </lineage>
</organism>
<feature type="transmembrane region" description="Helical" evidence="7">
    <location>
        <begin position="139"/>
        <end position="165"/>
    </location>
</feature>
<feature type="transmembrane region" description="Helical" evidence="7">
    <location>
        <begin position="305"/>
        <end position="324"/>
    </location>
</feature>
<dbReference type="EMBL" id="LSTQ01000001">
    <property type="protein sequence ID" value="OAH32723.1"/>
    <property type="molecule type" value="Genomic_DNA"/>
</dbReference>
<keyword evidence="2" id="KW-0813">Transport</keyword>
<dbReference type="InterPro" id="IPR004638">
    <property type="entry name" value="EmrB-like"/>
</dbReference>
<gene>
    <name evidence="9" type="ORF">AYJ05_02620</name>
</gene>
<feature type="transmembrane region" description="Helical" evidence="7">
    <location>
        <begin position="50"/>
        <end position="69"/>
    </location>
</feature>
<dbReference type="Proteomes" id="UP000076947">
    <property type="component" value="Unassembled WGS sequence"/>
</dbReference>
<keyword evidence="4 7" id="KW-0812">Transmembrane</keyword>
<evidence type="ECO:0000256" key="6">
    <source>
        <dbReference type="ARBA" id="ARBA00023136"/>
    </source>
</evidence>
<evidence type="ECO:0000313" key="9">
    <source>
        <dbReference type="EMBL" id="OAH32723.1"/>
    </source>
</evidence>
<evidence type="ECO:0000256" key="7">
    <source>
        <dbReference type="SAM" id="Phobius"/>
    </source>
</evidence>
<reference evidence="10" key="1">
    <citation type="submission" date="2016-02" db="EMBL/GenBank/DDBJ databases">
        <authorList>
            <person name="Kaur G."/>
            <person name="Nair G.R."/>
            <person name="Mayilraj S."/>
        </authorList>
    </citation>
    <scope>NUCLEOTIDE SEQUENCE [LARGE SCALE GENOMIC DNA]</scope>
    <source>
        <strain evidence="10">GA-15</strain>
    </source>
</reference>
<feature type="transmembrane region" description="Helical" evidence="7">
    <location>
        <begin position="201"/>
        <end position="218"/>
    </location>
</feature>
<evidence type="ECO:0000256" key="3">
    <source>
        <dbReference type="ARBA" id="ARBA00022475"/>
    </source>
</evidence>
<feature type="transmembrane region" description="Helical" evidence="7">
    <location>
        <begin position="362"/>
        <end position="380"/>
    </location>
</feature>
<feature type="transmembrane region" description="Helical" evidence="7">
    <location>
        <begin position="81"/>
        <end position="100"/>
    </location>
</feature>
<feature type="domain" description="Major facilitator superfamily (MFS) profile" evidence="8">
    <location>
        <begin position="15"/>
        <end position="460"/>
    </location>
</feature>
<feature type="transmembrane region" description="Helical" evidence="7">
    <location>
        <begin position="272"/>
        <end position="293"/>
    </location>
</feature>
<evidence type="ECO:0000256" key="4">
    <source>
        <dbReference type="ARBA" id="ARBA00022692"/>
    </source>
</evidence>
<dbReference type="Gene3D" id="1.20.1250.20">
    <property type="entry name" value="MFS general substrate transporter like domains"/>
    <property type="match status" value="1"/>
</dbReference>
<proteinExistence type="predicted"/>
<dbReference type="GO" id="GO:0005886">
    <property type="term" value="C:plasma membrane"/>
    <property type="evidence" value="ECO:0007669"/>
    <property type="project" value="UniProtKB-SubCell"/>
</dbReference>
<accession>A0A177IV68</accession>
<protein>
    <recommendedName>
        <fullName evidence="8">Major facilitator superfamily (MFS) profile domain-containing protein</fullName>
    </recommendedName>
</protein>
<dbReference type="InterPro" id="IPR020846">
    <property type="entry name" value="MFS_dom"/>
</dbReference>